<dbReference type="Pfam" id="PF01029">
    <property type="entry name" value="NusB"/>
    <property type="match status" value="1"/>
</dbReference>
<dbReference type="NCBIfam" id="TIGR01951">
    <property type="entry name" value="nusB"/>
    <property type="match status" value="1"/>
</dbReference>
<proteinExistence type="inferred from homology"/>
<evidence type="ECO:0000256" key="4">
    <source>
        <dbReference type="ARBA" id="ARBA00023015"/>
    </source>
</evidence>
<dbReference type="GO" id="GO:0003723">
    <property type="term" value="F:RNA binding"/>
    <property type="evidence" value="ECO:0007669"/>
    <property type="project" value="UniProtKB-UniRule"/>
</dbReference>
<gene>
    <name evidence="6 9" type="primary">nusB</name>
    <name evidence="9" type="ORF">C7B77_03030</name>
</gene>
<comment type="caution">
    <text evidence="9">The sequence shown here is derived from an EMBL/GenBank/DDBJ whole genome shotgun (WGS) entry which is preliminary data.</text>
</comment>
<dbReference type="OrthoDB" id="3528057at2"/>
<dbReference type="InterPro" id="IPR006027">
    <property type="entry name" value="NusB_RsmB_TIM44"/>
</dbReference>
<dbReference type="SUPFAM" id="SSF48013">
    <property type="entry name" value="NusB-like"/>
    <property type="match status" value="1"/>
</dbReference>
<dbReference type="PANTHER" id="PTHR11078:SF3">
    <property type="entry name" value="ANTITERMINATION NUSB DOMAIN-CONTAINING PROTEIN"/>
    <property type="match status" value="1"/>
</dbReference>
<evidence type="ECO:0000313" key="10">
    <source>
        <dbReference type="Proteomes" id="UP000238937"/>
    </source>
</evidence>
<dbReference type="GO" id="GO:0006353">
    <property type="term" value="P:DNA-templated transcription termination"/>
    <property type="evidence" value="ECO:0007669"/>
    <property type="project" value="UniProtKB-UniRule"/>
</dbReference>
<evidence type="ECO:0000256" key="2">
    <source>
        <dbReference type="ARBA" id="ARBA00022814"/>
    </source>
</evidence>
<feature type="coiled-coil region" evidence="7">
    <location>
        <begin position="42"/>
        <end position="76"/>
    </location>
</feature>
<name>A0A2T1GM35_9CYAN</name>
<dbReference type="InterPro" id="IPR011605">
    <property type="entry name" value="NusB_fam"/>
</dbReference>
<comment type="function">
    <text evidence="6">Involved in transcription antitermination. Required for transcription of ribosomal RNA (rRNA) genes. Binds specifically to the boxA antiterminator sequence of the ribosomal RNA (rrn) operons.</text>
</comment>
<organism evidence="9 10">
    <name type="scientific">Chamaesiphon polymorphus CCALA 037</name>
    <dbReference type="NCBI Taxonomy" id="2107692"/>
    <lineage>
        <taxon>Bacteria</taxon>
        <taxon>Bacillati</taxon>
        <taxon>Cyanobacteriota</taxon>
        <taxon>Cyanophyceae</taxon>
        <taxon>Gomontiellales</taxon>
        <taxon>Chamaesiphonaceae</taxon>
        <taxon>Chamaesiphon</taxon>
    </lineage>
</organism>
<dbReference type="GO" id="GO:0031564">
    <property type="term" value="P:transcription antitermination"/>
    <property type="evidence" value="ECO:0007669"/>
    <property type="project" value="UniProtKB-KW"/>
</dbReference>
<keyword evidence="4 6" id="KW-0805">Transcription regulation</keyword>
<dbReference type="PANTHER" id="PTHR11078">
    <property type="entry name" value="N UTILIZATION SUBSTANCE PROTEIN B-RELATED"/>
    <property type="match status" value="1"/>
</dbReference>
<evidence type="ECO:0000256" key="5">
    <source>
        <dbReference type="ARBA" id="ARBA00023163"/>
    </source>
</evidence>
<dbReference type="EMBL" id="PVWO01000020">
    <property type="protein sequence ID" value="PSB58905.1"/>
    <property type="molecule type" value="Genomic_DNA"/>
</dbReference>
<dbReference type="InterPro" id="IPR035926">
    <property type="entry name" value="NusB-like_sf"/>
</dbReference>
<evidence type="ECO:0000256" key="1">
    <source>
        <dbReference type="ARBA" id="ARBA00005952"/>
    </source>
</evidence>
<evidence type="ECO:0000256" key="7">
    <source>
        <dbReference type="SAM" id="Coils"/>
    </source>
</evidence>
<evidence type="ECO:0000256" key="6">
    <source>
        <dbReference type="HAMAP-Rule" id="MF_00073"/>
    </source>
</evidence>
<protein>
    <recommendedName>
        <fullName evidence="6">Transcription antitermination protein NusB</fullName>
    </recommendedName>
    <alternativeName>
        <fullName evidence="6">Antitermination factor NusB</fullName>
    </alternativeName>
</protein>
<dbReference type="HAMAP" id="MF_00073">
    <property type="entry name" value="NusB"/>
    <property type="match status" value="1"/>
</dbReference>
<evidence type="ECO:0000256" key="3">
    <source>
        <dbReference type="ARBA" id="ARBA00022884"/>
    </source>
</evidence>
<dbReference type="Proteomes" id="UP000238937">
    <property type="component" value="Unassembled WGS sequence"/>
</dbReference>
<keyword evidence="2 6" id="KW-0889">Transcription antitermination</keyword>
<dbReference type="AlphaFoldDB" id="A0A2T1GM35"/>
<comment type="similarity">
    <text evidence="1 6">Belongs to the NusB family.</text>
</comment>
<keyword evidence="7" id="KW-0175">Coiled coil</keyword>
<dbReference type="Gene3D" id="1.10.940.10">
    <property type="entry name" value="NusB-like"/>
    <property type="match status" value="1"/>
</dbReference>
<keyword evidence="10" id="KW-1185">Reference proteome</keyword>
<sequence>MKAQTIARELALLALPQLSKAQKKLAQSQPRELQLTLEEMMLKAISTLREETQEALEAATAELQRSNDRLLNSQTRASDVEGARVMTAEAIELVQTAINRLGQALEMPETINNFNRPDVRSYALQLLVKATEETAQVDLLLSKSMVDWQLGRLPKIDRDILRLAVTEIVYLGLEERIAINEAIELAKRYSDDQGRKLINGVLRRVTEQLKSGV</sequence>
<accession>A0A2T1GM35</accession>
<reference evidence="9 10" key="1">
    <citation type="submission" date="2018-03" db="EMBL/GenBank/DDBJ databases">
        <title>The ancient ancestry and fast evolution of plastids.</title>
        <authorList>
            <person name="Moore K.R."/>
            <person name="Magnabosco C."/>
            <person name="Momper L."/>
            <person name="Gold D.A."/>
            <person name="Bosak T."/>
            <person name="Fournier G.P."/>
        </authorList>
    </citation>
    <scope>NUCLEOTIDE SEQUENCE [LARGE SCALE GENOMIC DNA]</scope>
    <source>
        <strain evidence="9 10">CCALA 037</strain>
    </source>
</reference>
<evidence type="ECO:0000313" key="9">
    <source>
        <dbReference type="EMBL" id="PSB58905.1"/>
    </source>
</evidence>
<keyword evidence="3 6" id="KW-0694">RNA-binding</keyword>
<dbReference type="GO" id="GO:0005829">
    <property type="term" value="C:cytosol"/>
    <property type="evidence" value="ECO:0007669"/>
    <property type="project" value="TreeGrafter"/>
</dbReference>
<keyword evidence="5 6" id="KW-0804">Transcription</keyword>
<feature type="domain" description="NusB/RsmB/TIM44" evidence="8">
    <location>
        <begin position="83"/>
        <end position="206"/>
    </location>
</feature>
<dbReference type="RefSeq" id="WP_106300193.1">
    <property type="nucleotide sequence ID" value="NZ_PVWO01000020.1"/>
</dbReference>
<evidence type="ECO:0000259" key="8">
    <source>
        <dbReference type="Pfam" id="PF01029"/>
    </source>
</evidence>